<evidence type="ECO:0000256" key="1">
    <source>
        <dbReference type="SAM" id="Phobius"/>
    </source>
</evidence>
<dbReference type="RefSeq" id="XP_013793272.2">
    <property type="nucleotide sequence ID" value="XM_013937818.2"/>
</dbReference>
<protein>
    <submittedName>
        <fullName evidence="3">Uncharacterized protein LOC106477227</fullName>
    </submittedName>
</protein>
<organism evidence="2 3">
    <name type="scientific">Limulus polyphemus</name>
    <name type="common">Atlantic horseshoe crab</name>
    <dbReference type="NCBI Taxonomy" id="6850"/>
    <lineage>
        <taxon>Eukaryota</taxon>
        <taxon>Metazoa</taxon>
        <taxon>Ecdysozoa</taxon>
        <taxon>Arthropoda</taxon>
        <taxon>Chelicerata</taxon>
        <taxon>Merostomata</taxon>
        <taxon>Xiphosura</taxon>
        <taxon>Limulidae</taxon>
        <taxon>Limulus</taxon>
    </lineage>
</organism>
<keyword evidence="1" id="KW-0812">Transmembrane</keyword>
<evidence type="ECO:0000313" key="3">
    <source>
        <dbReference type="RefSeq" id="XP_013793272.2"/>
    </source>
</evidence>
<keyword evidence="1" id="KW-1133">Transmembrane helix</keyword>
<dbReference type="GeneID" id="106477227"/>
<gene>
    <name evidence="3" type="primary">LOC106477227</name>
</gene>
<keyword evidence="1" id="KW-0472">Membrane</keyword>
<name>A0ABM1C2Y7_LIMPO</name>
<reference evidence="3" key="1">
    <citation type="submission" date="2025-08" db="UniProtKB">
        <authorList>
            <consortium name="RefSeq"/>
        </authorList>
    </citation>
    <scope>IDENTIFICATION</scope>
    <source>
        <tissue evidence="3">Muscle</tissue>
    </source>
</reference>
<accession>A0ABM1C2Y7</accession>
<feature type="transmembrane region" description="Helical" evidence="1">
    <location>
        <begin position="17"/>
        <end position="42"/>
    </location>
</feature>
<evidence type="ECO:0000313" key="2">
    <source>
        <dbReference type="Proteomes" id="UP000694941"/>
    </source>
</evidence>
<keyword evidence="2" id="KW-1185">Reference proteome</keyword>
<dbReference type="Proteomes" id="UP000694941">
    <property type="component" value="Unplaced"/>
</dbReference>
<sequence length="126" mass="14231">METKYNNNGGNTQKRQVLFLVLGIVLGVMLLVLFVFLILCIIRQRQKKDLTKAGHVYSRSKYLSNGHVITANGHIPSEEMVNVSINPLVELNTDESVKALEFSEVPSNNNMRNKKEKSGTLLSEWK</sequence>
<proteinExistence type="predicted"/>